<comment type="caution">
    <text evidence="7">The sequence shown here is derived from an EMBL/GenBank/DDBJ whole genome shotgun (WGS) entry which is preliminary data.</text>
</comment>
<feature type="domain" description="Rhodanese" evidence="6">
    <location>
        <begin position="228"/>
        <end position="345"/>
    </location>
</feature>
<feature type="compositionally biased region" description="Low complexity" evidence="3">
    <location>
        <begin position="396"/>
        <end position="418"/>
    </location>
</feature>
<dbReference type="PROSITE" id="PS50056">
    <property type="entry name" value="TYR_PHOSPHATASE_2"/>
    <property type="match status" value="1"/>
</dbReference>
<dbReference type="InterPro" id="IPR000387">
    <property type="entry name" value="Tyr_Pase_dom"/>
</dbReference>
<dbReference type="PROSITE" id="PS50206">
    <property type="entry name" value="RHODANESE_3"/>
    <property type="match status" value="1"/>
</dbReference>
<dbReference type="InterPro" id="IPR001763">
    <property type="entry name" value="Rhodanese-like_dom"/>
</dbReference>
<evidence type="ECO:0000259" key="5">
    <source>
        <dbReference type="PROSITE" id="PS50056"/>
    </source>
</evidence>
<evidence type="ECO:0000256" key="3">
    <source>
        <dbReference type="SAM" id="MobiDB-lite"/>
    </source>
</evidence>
<evidence type="ECO:0000313" key="8">
    <source>
        <dbReference type="Proteomes" id="UP001209540"/>
    </source>
</evidence>
<dbReference type="SUPFAM" id="SSF52799">
    <property type="entry name" value="(Phosphotyrosine protein) phosphatases II"/>
    <property type="match status" value="1"/>
</dbReference>
<organism evidence="7 8">
    <name type="scientific">Phascolomyces articulosus</name>
    <dbReference type="NCBI Taxonomy" id="60185"/>
    <lineage>
        <taxon>Eukaryota</taxon>
        <taxon>Fungi</taxon>
        <taxon>Fungi incertae sedis</taxon>
        <taxon>Mucoromycota</taxon>
        <taxon>Mucoromycotina</taxon>
        <taxon>Mucoromycetes</taxon>
        <taxon>Mucorales</taxon>
        <taxon>Lichtheimiaceae</taxon>
        <taxon>Phascolomyces</taxon>
    </lineage>
</organism>
<feature type="region of interest" description="Disordered" evidence="3">
    <location>
        <begin position="1"/>
        <end position="73"/>
    </location>
</feature>
<feature type="domain" description="Tyrosine-protein phosphatase" evidence="4">
    <location>
        <begin position="568"/>
        <end position="861"/>
    </location>
</feature>
<evidence type="ECO:0000256" key="1">
    <source>
        <dbReference type="ARBA" id="ARBA00009649"/>
    </source>
</evidence>
<evidence type="ECO:0000313" key="7">
    <source>
        <dbReference type="EMBL" id="KAI9278692.1"/>
    </source>
</evidence>
<dbReference type="CDD" id="cd18533">
    <property type="entry name" value="PTP_fungal"/>
    <property type="match status" value="1"/>
</dbReference>
<dbReference type="SMART" id="SM00450">
    <property type="entry name" value="RHOD"/>
    <property type="match status" value="1"/>
</dbReference>
<dbReference type="SMART" id="SM00194">
    <property type="entry name" value="PTPc"/>
    <property type="match status" value="1"/>
</dbReference>
<reference evidence="7" key="1">
    <citation type="journal article" date="2022" name="IScience">
        <title>Evolution of zygomycete secretomes and the origins of terrestrial fungal ecologies.</title>
        <authorList>
            <person name="Chang Y."/>
            <person name="Wang Y."/>
            <person name="Mondo S."/>
            <person name="Ahrendt S."/>
            <person name="Andreopoulos W."/>
            <person name="Barry K."/>
            <person name="Beard J."/>
            <person name="Benny G.L."/>
            <person name="Blankenship S."/>
            <person name="Bonito G."/>
            <person name="Cuomo C."/>
            <person name="Desiro A."/>
            <person name="Gervers K.A."/>
            <person name="Hundley H."/>
            <person name="Kuo A."/>
            <person name="LaButti K."/>
            <person name="Lang B.F."/>
            <person name="Lipzen A."/>
            <person name="O'Donnell K."/>
            <person name="Pangilinan J."/>
            <person name="Reynolds N."/>
            <person name="Sandor L."/>
            <person name="Smith M.E."/>
            <person name="Tsang A."/>
            <person name="Grigoriev I.V."/>
            <person name="Stajich J.E."/>
            <person name="Spatafora J.W."/>
        </authorList>
    </citation>
    <scope>NUCLEOTIDE SEQUENCE</scope>
    <source>
        <strain evidence="7">RSA 2281</strain>
    </source>
</reference>
<feature type="compositionally biased region" description="Low complexity" evidence="3">
    <location>
        <begin position="14"/>
        <end position="38"/>
    </location>
</feature>
<feature type="region of interest" description="Disordered" evidence="3">
    <location>
        <begin position="396"/>
        <end position="434"/>
    </location>
</feature>
<feature type="compositionally biased region" description="Low complexity" evidence="3">
    <location>
        <begin position="185"/>
        <end position="195"/>
    </location>
</feature>
<dbReference type="InterPro" id="IPR050348">
    <property type="entry name" value="Protein-Tyr_Phosphatase"/>
</dbReference>
<dbReference type="AlphaFoldDB" id="A0AAD5KRX3"/>
<feature type="compositionally biased region" description="Polar residues" evidence="3">
    <location>
        <begin position="164"/>
        <end position="180"/>
    </location>
</feature>
<accession>A0AAD5KRX3</accession>
<dbReference type="Pfam" id="PF00102">
    <property type="entry name" value="Y_phosphatase"/>
    <property type="match status" value="1"/>
</dbReference>
<reference evidence="7" key="2">
    <citation type="submission" date="2023-02" db="EMBL/GenBank/DDBJ databases">
        <authorList>
            <consortium name="DOE Joint Genome Institute"/>
            <person name="Mondo S.J."/>
            <person name="Chang Y."/>
            <person name="Wang Y."/>
            <person name="Ahrendt S."/>
            <person name="Andreopoulos W."/>
            <person name="Barry K."/>
            <person name="Beard J."/>
            <person name="Benny G.L."/>
            <person name="Blankenship S."/>
            <person name="Bonito G."/>
            <person name="Cuomo C."/>
            <person name="Desiro A."/>
            <person name="Gervers K.A."/>
            <person name="Hundley H."/>
            <person name="Kuo A."/>
            <person name="LaButti K."/>
            <person name="Lang B.F."/>
            <person name="Lipzen A."/>
            <person name="O'Donnell K."/>
            <person name="Pangilinan J."/>
            <person name="Reynolds N."/>
            <person name="Sandor L."/>
            <person name="Smith M.W."/>
            <person name="Tsang A."/>
            <person name="Grigoriev I.V."/>
            <person name="Stajich J.E."/>
            <person name="Spatafora J.W."/>
        </authorList>
    </citation>
    <scope>NUCLEOTIDE SEQUENCE</scope>
    <source>
        <strain evidence="7">RSA 2281</strain>
    </source>
</reference>
<dbReference type="Gene3D" id="3.90.190.10">
    <property type="entry name" value="Protein tyrosine phosphatase superfamily"/>
    <property type="match status" value="1"/>
</dbReference>
<feature type="region of interest" description="Disordered" evidence="3">
    <location>
        <begin position="103"/>
        <end position="201"/>
    </location>
</feature>
<dbReference type="SMART" id="SM00404">
    <property type="entry name" value="PTPc_motif"/>
    <property type="match status" value="1"/>
</dbReference>
<sequence length="866" mass="96177">MIECPSTPNALHPSTVTTTATNTTTSSSTVVSGSAVDSYFTPRTTIPPTLTHQQEDNNNHHDQSQQLQEQQPQQLVAPTPYFTAPRSPLLQHQEFFNAIQNRYNSTSPFGDDSKQLQAHPPSSSSTTPQQQLQLQQQQQQPQLQLPQPPKLLSMGSLAARRKQNNASTGGASTTQTNISAKTPHPHSAPTPTTTAGGSGQILPPYVANRLHALTPEQINQLLTNNNNNSHTLLLIDIRSFVHYSHLHIQSAINVSIPNTILKRPSFTLDKVSEVIVSDKQREAWKQWSQFEHIILYDQQSEALQESHNAITYLCIKFHQANYQGTLGYIKGGMNSFSAMYPSQCVTAPVTNNPRPKGLALGMATMAGPMTPGLSGLPSPATTLTLSSLAAGNSNNNNDPSLAFASSSTTHTSTNLMSSSRKRPQGLHLGSLPPAIAPGPFSAPTVAMDNQQFNPFFSNIRQNMELSHGSIKERFPIRLPPSSSCQVDMATGRVTKRQLRQGLSAVPPWLRDMFNSNDGPRKLAELYEVIERTEQRRLQSVMAHHSKATSNLAEHPFSIVAGIEMGALNRYTNIWPFEYTRVKLKACAPGSTGYINASFIEYIDCDPATIASPSASLEAIVPALRSLNEQRNTSATGRHYRRYISTQGPLPTTFGDFWTVVWEQETRVIVMLTKEEEMNRIKCHRYWPSSVGESTIYGPIKVTFTSETAHTSSSPSQESTEEQTLIREFTVEKDQETRIVYHIQYLGWMDFGVPDNPVGTLELVKLADEIQTKWEQQHEQKAGPMIVHCSAGCGRAGAFCAIDTVIHRLRSSIDIQEKLCESERLGELDMMYQTVAKFREQRVSMVQTLRQFVFCYEAILWWILGYG</sequence>
<feature type="domain" description="Tyrosine specific protein phosphatases" evidence="5">
    <location>
        <begin position="760"/>
        <end position="852"/>
    </location>
</feature>
<dbReference type="PANTHER" id="PTHR19134">
    <property type="entry name" value="RECEPTOR-TYPE TYROSINE-PROTEIN PHOSPHATASE"/>
    <property type="match status" value="1"/>
</dbReference>
<dbReference type="InterPro" id="IPR029021">
    <property type="entry name" value="Prot-tyrosine_phosphatase-like"/>
</dbReference>
<protein>
    <recommendedName>
        <fullName evidence="2">protein-tyrosine-phosphatase</fullName>
        <ecNumber evidence="2">3.1.3.48</ecNumber>
    </recommendedName>
</protein>
<evidence type="ECO:0000259" key="6">
    <source>
        <dbReference type="PROSITE" id="PS50206"/>
    </source>
</evidence>
<dbReference type="SUPFAM" id="SSF52821">
    <property type="entry name" value="Rhodanese/Cell cycle control phosphatase"/>
    <property type="match status" value="1"/>
</dbReference>
<name>A0AAD5KRX3_9FUNG</name>
<dbReference type="PANTHER" id="PTHR19134:SF449">
    <property type="entry name" value="TYROSINE-PROTEIN PHOSPHATASE 1"/>
    <property type="match status" value="1"/>
</dbReference>
<gene>
    <name evidence="7" type="ORF">BDA99DRAFT_492875</name>
</gene>
<dbReference type="PROSITE" id="PS50055">
    <property type="entry name" value="TYR_PHOSPHATASE_PTP"/>
    <property type="match status" value="1"/>
</dbReference>
<comment type="similarity">
    <text evidence="1">Belongs to the protein-tyrosine phosphatase family. Non-receptor class subfamily.</text>
</comment>
<keyword evidence="8" id="KW-1185">Reference proteome</keyword>
<dbReference type="GO" id="GO:0004725">
    <property type="term" value="F:protein tyrosine phosphatase activity"/>
    <property type="evidence" value="ECO:0007669"/>
    <property type="project" value="UniProtKB-EC"/>
</dbReference>
<feature type="compositionally biased region" description="Polar residues" evidence="3">
    <location>
        <begin position="41"/>
        <end position="52"/>
    </location>
</feature>
<dbReference type="InterPro" id="IPR000242">
    <property type="entry name" value="PTP_cat"/>
</dbReference>
<dbReference type="InterPro" id="IPR003595">
    <property type="entry name" value="Tyr_Pase_cat"/>
</dbReference>
<dbReference type="Pfam" id="PF00581">
    <property type="entry name" value="Rhodanese"/>
    <property type="match status" value="1"/>
</dbReference>
<dbReference type="PRINTS" id="PR00700">
    <property type="entry name" value="PRTYPHPHTASE"/>
</dbReference>
<dbReference type="EC" id="3.1.3.48" evidence="2"/>
<feature type="compositionally biased region" description="Low complexity" evidence="3">
    <location>
        <begin position="64"/>
        <end position="73"/>
    </location>
</feature>
<feature type="compositionally biased region" description="Low complexity" evidence="3">
    <location>
        <begin position="120"/>
        <end position="145"/>
    </location>
</feature>
<dbReference type="EMBL" id="JAIXMP010000001">
    <property type="protein sequence ID" value="KAI9278692.1"/>
    <property type="molecule type" value="Genomic_DNA"/>
</dbReference>
<evidence type="ECO:0000259" key="4">
    <source>
        <dbReference type="PROSITE" id="PS50055"/>
    </source>
</evidence>
<dbReference type="Proteomes" id="UP001209540">
    <property type="component" value="Unassembled WGS sequence"/>
</dbReference>
<proteinExistence type="inferred from homology"/>
<dbReference type="Gene3D" id="3.40.250.10">
    <property type="entry name" value="Rhodanese-like domain"/>
    <property type="match status" value="1"/>
</dbReference>
<dbReference type="InterPro" id="IPR036873">
    <property type="entry name" value="Rhodanese-like_dom_sf"/>
</dbReference>
<feature type="compositionally biased region" description="Basic and acidic residues" evidence="3">
    <location>
        <begin position="53"/>
        <end position="63"/>
    </location>
</feature>
<evidence type="ECO:0000256" key="2">
    <source>
        <dbReference type="ARBA" id="ARBA00013064"/>
    </source>
</evidence>